<evidence type="ECO:0000313" key="5">
    <source>
        <dbReference type="Proteomes" id="UP000317944"/>
    </source>
</evidence>
<dbReference type="InterPro" id="IPR022998">
    <property type="entry name" value="ThiamineP_synth_TenI"/>
</dbReference>
<protein>
    <submittedName>
        <fullName evidence="4">Thiazole tautomerase TenI</fullName>
    </submittedName>
</protein>
<dbReference type="SUPFAM" id="SSF51391">
    <property type="entry name" value="Thiamin phosphate synthase"/>
    <property type="match status" value="1"/>
</dbReference>
<dbReference type="InterPro" id="IPR013785">
    <property type="entry name" value="Aldolase_TIM"/>
</dbReference>
<sequence length="190" mass="20599">MPMEQLSEILADIHPYADAIHLREKQMTAKELYEAVNLLSRVGVPLSKIIINDRVDVAVITGVEGVQLAYHSLNASMIKANFPQLTVGCSIHSVEEGKKVQRLGADYVIYGHIFSTQSKPGLEPRGFEELKKLTGSLDIPVIAIGGIAPENTKQVINSGADGIAVMSGVLNADDPLSAIKSYQKEVKMEM</sequence>
<dbReference type="InterPro" id="IPR036206">
    <property type="entry name" value="ThiamineP_synth_sf"/>
</dbReference>
<dbReference type="Pfam" id="PF02581">
    <property type="entry name" value="TMP-TENI"/>
    <property type="match status" value="1"/>
</dbReference>
<dbReference type="PANTHER" id="PTHR20857:SF22">
    <property type="entry name" value="THIAZOLE TAUTOMERASE"/>
    <property type="match status" value="1"/>
</dbReference>
<organism evidence="4 5">
    <name type="scientific">Lysinibacillus sphaericus</name>
    <name type="common">Bacillus sphaericus</name>
    <dbReference type="NCBI Taxonomy" id="1421"/>
    <lineage>
        <taxon>Bacteria</taxon>
        <taxon>Bacillati</taxon>
        <taxon>Bacillota</taxon>
        <taxon>Bacilli</taxon>
        <taxon>Bacillales</taxon>
        <taxon>Bacillaceae</taxon>
        <taxon>Lysinibacillus</taxon>
    </lineage>
</organism>
<feature type="domain" description="Thiamine phosphate synthase/TenI" evidence="3">
    <location>
        <begin position="13"/>
        <end position="169"/>
    </location>
</feature>
<dbReference type="CDD" id="cd00564">
    <property type="entry name" value="TMP_TenI"/>
    <property type="match status" value="1"/>
</dbReference>
<comment type="caution">
    <text evidence="4">The sequence shown here is derived from an EMBL/GenBank/DDBJ whole genome shotgun (WGS) entry which is preliminary data.</text>
</comment>
<dbReference type="Gene3D" id="3.20.20.70">
    <property type="entry name" value="Aldolase class I"/>
    <property type="match status" value="1"/>
</dbReference>
<evidence type="ECO:0000313" key="4">
    <source>
        <dbReference type="EMBL" id="TQR37239.1"/>
    </source>
</evidence>
<dbReference type="GO" id="GO:0004789">
    <property type="term" value="F:thiamine-phosphate diphosphorylase activity"/>
    <property type="evidence" value="ECO:0007669"/>
    <property type="project" value="TreeGrafter"/>
</dbReference>
<dbReference type="PANTHER" id="PTHR20857">
    <property type="entry name" value="THIAMINE-PHOSPHATE PYROPHOSPHORYLASE"/>
    <property type="match status" value="1"/>
</dbReference>
<gene>
    <name evidence="4" type="primary">tenI</name>
    <name evidence="4" type="ORF">C7Y47_04805</name>
</gene>
<proteinExistence type="predicted"/>
<evidence type="ECO:0000256" key="1">
    <source>
        <dbReference type="ARBA" id="ARBA00004948"/>
    </source>
</evidence>
<dbReference type="AlphaFoldDB" id="A0A544UTQ4"/>
<keyword evidence="2" id="KW-0784">Thiamine biosynthesis</keyword>
<dbReference type="Proteomes" id="UP000317944">
    <property type="component" value="Unassembled WGS sequence"/>
</dbReference>
<accession>A0A544UTQ4</accession>
<name>A0A544UTQ4_LYSSH</name>
<dbReference type="GO" id="GO:0005737">
    <property type="term" value="C:cytoplasm"/>
    <property type="evidence" value="ECO:0007669"/>
    <property type="project" value="TreeGrafter"/>
</dbReference>
<reference evidence="4 5" key="1">
    <citation type="submission" date="2018-03" db="EMBL/GenBank/DDBJ databases">
        <title>Aerobic endospore-forming bacteria genome sequencing and assembly.</title>
        <authorList>
            <person name="Cavalcante D.A."/>
            <person name="Driks A."/>
            <person name="Putonti C."/>
            <person name="De-Souza M.T."/>
        </authorList>
    </citation>
    <scope>NUCLEOTIDE SEQUENCE [LARGE SCALE GENOMIC DNA]</scope>
    <source>
        <strain evidence="4 5">SDF0037</strain>
    </source>
</reference>
<evidence type="ECO:0000259" key="3">
    <source>
        <dbReference type="Pfam" id="PF02581"/>
    </source>
</evidence>
<evidence type="ECO:0000256" key="2">
    <source>
        <dbReference type="ARBA" id="ARBA00022977"/>
    </source>
</evidence>
<dbReference type="GO" id="GO:0009228">
    <property type="term" value="P:thiamine biosynthetic process"/>
    <property type="evidence" value="ECO:0007669"/>
    <property type="project" value="UniProtKB-KW"/>
</dbReference>
<comment type="pathway">
    <text evidence="1">Cofactor biosynthesis; thiamine diphosphate biosynthesis.</text>
</comment>
<dbReference type="OrthoDB" id="9815348at2"/>
<dbReference type="NCBIfam" id="NF005819">
    <property type="entry name" value="PRK07695.1"/>
    <property type="match status" value="1"/>
</dbReference>
<dbReference type="EMBL" id="SADV01000003">
    <property type="protein sequence ID" value="TQR37239.1"/>
    <property type="molecule type" value="Genomic_DNA"/>
</dbReference>